<evidence type="ECO:0008006" key="3">
    <source>
        <dbReference type="Google" id="ProtNLM"/>
    </source>
</evidence>
<keyword evidence="2" id="KW-1185">Reference proteome</keyword>
<evidence type="ECO:0000313" key="2">
    <source>
        <dbReference type="Proteomes" id="UP000831266"/>
    </source>
</evidence>
<evidence type="ECO:0000313" key="1">
    <source>
        <dbReference type="EMBL" id="UOK18006.1"/>
    </source>
</evidence>
<dbReference type="RefSeq" id="YP_010842548.1">
    <property type="nucleotide sequence ID" value="NC_079142.1"/>
</dbReference>
<dbReference type="Proteomes" id="UP000831266">
    <property type="component" value="Segment"/>
</dbReference>
<dbReference type="GeneID" id="80559343"/>
<accession>A0AAE9GN30</accession>
<name>A0AAE9GN30_9CAUD</name>
<sequence>MAGRNTFRLNRRGGAQVLKSADVAAAVNAAARAVADRVRTNLADEGDVEVTVDEYTTDRRAAGVTIRSSRGLEFQATRGAITRAAAAVGLEVKTR</sequence>
<proteinExistence type="predicted"/>
<dbReference type="KEGG" id="vg:80559343"/>
<protein>
    <recommendedName>
        <fullName evidence="3">Head-to-tail connector protein</fullName>
    </recommendedName>
</protein>
<organism evidence="1 2">
    <name type="scientific">Gordonia phage Santhid</name>
    <dbReference type="NCBI Taxonomy" id="2927281"/>
    <lineage>
        <taxon>Viruses</taxon>
        <taxon>Duplodnaviria</taxon>
        <taxon>Heunggongvirae</taxon>
        <taxon>Uroviricota</taxon>
        <taxon>Caudoviricetes</taxon>
        <taxon>Santhisvirus</taxon>
        <taxon>Santhisvirus santhid</taxon>
    </lineage>
</organism>
<gene>
    <name evidence="1" type="primary">10</name>
    <name evidence="1" type="ORF">SEA_SANTHID_10</name>
</gene>
<dbReference type="EMBL" id="OM818327">
    <property type="protein sequence ID" value="UOK18006.1"/>
    <property type="molecule type" value="Genomic_DNA"/>
</dbReference>
<reference evidence="1" key="1">
    <citation type="submission" date="2022-02" db="EMBL/GenBank/DDBJ databases">
        <authorList>
            <person name="Bastian A.M."/>
            <person name="Blankespoor M.J."/>
            <person name="Fynaardt G.K."/>
            <person name="Gilmeister S.A."/>
            <person name="Hurley E."/>
            <person name="Jones M."/>
            <person name="McKenney E.J."/>
            <person name="Olguin A.N."/>
            <person name="Rens M.N."/>
            <person name="Sterk A.E."/>
            <person name="Swart S.M."/>
            <person name="Thurm C.L."/>
            <person name="Trevino A."/>
            <person name="VanEgdom A."/>
            <person name="Veach M.C."/>
            <person name="Pavich L.R."/>
            <person name="Tolsma S."/>
            <person name="Garlena R.A."/>
            <person name="Russell D.A."/>
            <person name="Jacobs-Sera D."/>
            <person name="Hatfull G.F."/>
        </authorList>
    </citation>
    <scope>NUCLEOTIDE SEQUENCE</scope>
</reference>